<evidence type="ECO:0000313" key="3">
    <source>
        <dbReference type="EMBL" id="MPQ44411.1"/>
    </source>
</evidence>
<proteinExistence type="predicted"/>
<dbReference type="RefSeq" id="WP_152890860.1">
    <property type="nucleotide sequence ID" value="NZ_WHJC01000209.1"/>
</dbReference>
<evidence type="ECO:0000313" key="4">
    <source>
        <dbReference type="Proteomes" id="UP000430345"/>
    </source>
</evidence>
<dbReference type="GO" id="GO:0009103">
    <property type="term" value="P:lipopolysaccharide biosynthetic process"/>
    <property type="evidence" value="ECO:0007669"/>
    <property type="project" value="TreeGrafter"/>
</dbReference>
<dbReference type="EMBL" id="WHJC01000209">
    <property type="protein sequence ID" value="MPQ44411.1"/>
    <property type="molecule type" value="Genomic_DNA"/>
</dbReference>
<accession>A0A6I1MU76</accession>
<keyword evidence="4" id="KW-1185">Reference proteome</keyword>
<reference evidence="3 4" key="1">
    <citation type="submission" date="2019-10" db="EMBL/GenBank/DDBJ databases">
        <title>The Genome Sequence of Clostridium tarantellae Isolated from Fish Brain.</title>
        <authorList>
            <person name="Bano L."/>
            <person name="Kiel M."/>
            <person name="Sales G."/>
            <person name="Doxey A.C."/>
            <person name="Mansfield M.J."/>
            <person name="Schiavone M."/>
            <person name="Rossetto O."/>
            <person name="Pirazzini M."/>
            <person name="Dobrindt U."/>
            <person name="Montecucco C."/>
        </authorList>
    </citation>
    <scope>NUCLEOTIDE SEQUENCE [LARGE SCALE GENOMIC DNA]</scope>
    <source>
        <strain evidence="3 4">DSM 3997</strain>
    </source>
</reference>
<dbReference type="Proteomes" id="UP000430345">
    <property type="component" value="Unassembled WGS sequence"/>
</dbReference>
<comment type="caution">
    <text evidence="3">The sequence shown here is derived from an EMBL/GenBank/DDBJ whole genome shotgun (WGS) entry which is preliminary data.</text>
</comment>
<dbReference type="SUPFAM" id="SSF53756">
    <property type="entry name" value="UDP-Glycosyltransferase/glycogen phosphorylase"/>
    <property type="match status" value="1"/>
</dbReference>
<dbReference type="Pfam" id="PF00534">
    <property type="entry name" value="Glycos_transf_1"/>
    <property type="match status" value="1"/>
</dbReference>
<gene>
    <name evidence="3" type="ORF">GBZ86_11650</name>
</gene>
<organism evidence="3 4">
    <name type="scientific">Clostridium tarantellae</name>
    <dbReference type="NCBI Taxonomy" id="39493"/>
    <lineage>
        <taxon>Bacteria</taxon>
        <taxon>Bacillati</taxon>
        <taxon>Bacillota</taxon>
        <taxon>Clostridia</taxon>
        <taxon>Eubacteriales</taxon>
        <taxon>Clostridiaceae</taxon>
        <taxon>Clostridium</taxon>
    </lineage>
</organism>
<dbReference type="PANTHER" id="PTHR46401:SF2">
    <property type="entry name" value="GLYCOSYLTRANSFERASE WBBK-RELATED"/>
    <property type="match status" value="1"/>
</dbReference>
<feature type="domain" description="Glycosyl transferase family 1" evidence="2">
    <location>
        <begin position="181"/>
        <end position="343"/>
    </location>
</feature>
<sequence>MKVLWITNIPSPYRMKFFSELGSKCELTVLFERAFSYERNESWRDYKFQNFNGIVMKGINTGVDTAICIEVVKYLKKGVYDIIVISNVSTLTGMLAIEILNIKKIPFIIEGDGAIAKSGNGFKEKIKTHLNKNAVVWFSTGENHDKYYLKYGANKNNICRYPFTSLMENDILNNLIDERKKAELKEKHKLPKNKKIVLAVGRFIYLKGFDILIESLRNIKEEYYLLIIGGGEEKDRYYKLIKKYNLKNIELKEFIDPTVLKEYYMLADLFVHPTRKDIWGLVINEAMSYGLPVITTDKCVAGLELIEDCSNGFIVPANNIKKLSDRIGQILNNEELRKNMCINNLKKVKKYTIENMANIHIDYFNKLIINGESELDA</sequence>
<evidence type="ECO:0000259" key="2">
    <source>
        <dbReference type="Pfam" id="PF00534"/>
    </source>
</evidence>
<dbReference type="PANTHER" id="PTHR46401">
    <property type="entry name" value="GLYCOSYLTRANSFERASE WBBK-RELATED"/>
    <property type="match status" value="1"/>
</dbReference>
<name>A0A6I1MU76_9CLOT</name>
<dbReference type="Gene3D" id="3.40.50.2000">
    <property type="entry name" value="Glycogen Phosphorylase B"/>
    <property type="match status" value="2"/>
</dbReference>
<dbReference type="AlphaFoldDB" id="A0A6I1MU76"/>
<dbReference type="GO" id="GO:0016757">
    <property type="term" value="F:glycosyltransferase activity"/>
    <property type="evidence" value="ECO:0007669"/>
    <property type="project" value="InterPro"/>
</dbReference>
<keyword evidence="1 3" id="KW-0808">Transferase</keyword>
<dbReference type="OrthoDB" id="9795068at2"/>
<protein>
    <submittedName>
        <fullName evidence="3">Glycosyltransferase</fullName>
    </submittedName>
</protein>
<evidence type="ECO:0000256" key="1">
    <source>
        <dbReference type="ARBA" id="ARBA00022679"/>
    </source>
</evidence>
<dbReference type="InterPro" id="IPR001296">
    <property type="entry name" value="Glyco_trans_1"/>
</dbReference>